<dbReference type="GO" id="GO:0015833">
    <property type="term" value="P:peptide transport"/>
    <property type="evidence" value="ECO:0007669"/>
    <property type="project" value="TreeGrafter"/>
</dbReference>
<dbReference type="AlphaFoldDB" id="A0A382NSU3"/>
<name>A0A382NSU3_9ZZZZ</name>
<proteinExistence type="predicted"/>
<dbReference type="GO" id="GO:1904680">
    <property type="term" value="F:peptide transmembrane transporter activity"/>
    <property type="evidence" value="ECO:0007669"/>
    <property type="project" value="TreeGrafter"/>
</dbReference>
<dbReference type="Pfam" id="PF00496">
    <property type="entry name" value="SBP_bac_5"/>
    <property type="match status" value="1"/>
</dbReference>
<dbReference type="EMBL" id="UINC01102544">
    <property type="protein sequence ID" value="SVC64254.1"/>
    <property type="molecule type" value="Genomic_DNA"/>
</dbReference>
<evidence type="ECO:0000313" key="2">
    <source>
        <dbReference type="EMBL" id="SVC64254.1"/>
    </source>
</evidence>
<organism evidence="2">
    <name type="scientific">marine metagenome</name>
    <dbReference type="NCBI Taxonomy" id="408172"/>
    <lineage>
        <taxon>unclassified sequences</taxon>
        <taxon>metagenomes</taxon>
        <taxon>ecological metagenomes</taxon>
    </lineage>
</organism>
<reference evidence="2" key="1">
    <citation type="submission" date="2018-05" db="EMBL/GenBank/DDBJ databases">
        <authorList>
            <person name="Lanie J.A."/>
            <person name="Ng W.-L."/>
            <person name="Kazmierczak K.M."/>
            <person name="Andrzejewski T.M."/>
            <person name="Davidsen T.M."/>
            <person name="Wayne K.J."/>
            <person name="Tettelin H."/>
            <person name="Glass J.I."/>
            <person name="Rusch D."/>
            <person name="Podicherti R."/>
            <person name="Tsui H.-C.T."/>
            <person name="Winkler M.E."/>
        </authorList>
    </citation>
    <scope>NUCLEOTIDE SEQUENCE</scope>
</reference>
<dbReference type="InterPro" id="IPR039424">
    <property type="entry name" value="SBP_5"/>
</dbReference>
<protein>
    <recommendedName>
        <fullName evidence="1">Solute-binding protein family 5 domain-containing protein</fullName>
    </recommendedName>
</protein>
<dbReference type="InterPro" id="IPR000914">
    <property type="entry name" value="SBP_5_dom"/>
</dbReference>
<dbReference type="PANTHER" id="PTHR30290:SF16">
    <property type="entry name" value="OLIGOPEPTIDE ABC TRANSPORTER, PERIPLASMIC OLIGOPEPTIDE-BINDING PROTEIN"/>
    <property type="match status" value="1"/>
</dbReference>
<dbReference type="SUPFAM" id="SSF53850">
    <property type="entry name" value="Periplasmic binding protein-like II"/>
    <property type="match status" value="1"/>
</dbReference>
<accession>A0A382NSU3</accession>
<gene>
    <name evidence="2" type="ORF">METZ01_LOCUS317108</name>
</gene>
<feature type="domain" description="Solute-binding protein family 5" evidence="1">
    <location>
        <begin position="88"/>
        <end position="328"/>
    </location>
</feature>
<dbReference type="PANTHER" id="PTHR30290">
    <property type="entry name" value="PERIPLASMIC BINDING COMPONENT OF ABC TRANSPORTER"/>
    <property type="match status" value="1"/>
</dbReference>
<dbReference type="Gene3D" id="3.40.190.10">
    <property type="entry name" value="Periplasmic binding protein-like II"/>
    <property type="match status" value="1"/>
</dbReference>
<dbReference type="Gene3D" id="3.10.105.10">
    <property type="entry name" value="Dipeptide-binding Protein, Domain 3"/>
    <property type="match status" value="1"/>
</dbReference>
<dbReference type="Gene3D" id="3.90.76.10">
    <property type="entry name" value="Dipeptide-binding Protein, Domain 1"/>
    <property type="match status" value="1"/>
</dbReference>
<sequence length="328" mass="37446">MRIAYALILTCLPLIACGGDDGSPGRTLKNIPRNRTLIMDCAEGNTCAGQIQDYNTFNPFIPGGISRIGYNFLYEPLYFFNAYKEDSELIPWIAESHTFNDDNTEITIKIRPGVEWSDGHPWSAHDFAFTVNMLKDNAPQLMHSTDMDAWVEEAVALDSLTAKITLKTPNPRFLFSYFVHSGDQGVPIVPKHIWEGQNPMEFSNYDLQKGWPVLTGPYEIAASEPAQRIWDLRPNWWAKKLGLQELPKVERLIYLTYMEENKRVQNLIANNIDTCLELRPANIVSLLEANPNITTWTGREPPYSYITWWPISLGFNGLEAPWSDPEMR</sequence>
<evidence type="ECO:0000259" key="1">
    <source>
        <dbReference type="Pfam" id="PF00496"/>
    </source>
</evidence>
<feature type="non-terminal residue" evidence="2">
    <location>
        <position position="328"/>
    </location>
</feature>